<dbReference type="PaxDb" id="39947-A0A0P0XGV4"/>
<feature type="region of interest" description="Disordered" evidence="1">
    <location>
        <begin position="54"/>
        <end position="78"/>
    </location>
</feature>
<keyword evidence="3" id="KW-1185">Reference proteome</keyword>
<reference evidence="3" key="1">
    <citation type="journal article" date="2005" name="Nature">
        <title>The map-based sequence of the rice genome.</title>
        <authorList>
            <consortium name="International rice genome sequencing project (IRGSP)"/>
            <person name="Matsumoto T."/>
            <person name="Wu J."/>
            <person name="Kanamori H."/>
            <person name="Katayose Y."/>
            <person name="Fujisawa M."/>
            <person name="Namiki N."/>
            <person name="Mizuno H."/>
            <person name="Yamamoto K."/>
            <person name="Antonio B.A."/>
            <person name="Baba T."/>
            <person name="Sakata K."/>
            <person name="Nagamura Y."/>
            <person name="Aoki H."/>
            <person name="Arikawa K."/>
            <person name="Arita K."/>
            <person name="Bito T."/>
            <person name="Chiden Y."/>
            <person name="Fujitsuka N."/>
            <person name="Fukunaka R."/>
            <person name="Hamada M."/>
            <person name="Harada C."/>
            <person name="Hayashi A."/>
            <person name="Hijishita S."/>
            <person name="Honda M."/>
            <person name="Hosokawa S."/>
            <person name="Ichikawa Y."/>
            <person name="Idonuma A."/>
            <person name="Iijima M."/>
            <person name="Ikeda M."/>
            <person name="Ikeno M."/>
            <person name="Ito K."/>
            <person name="Ito S."/>
            <person name="Ito T."/>
            <person name="Ito Y."/>
            <person name="Ito Y."/>
            <person name="Iwabuchi A."/>
            <person name="Kamiya K."/>
            <person name="Karasawa W."/>
            <person name="Kurita K."/>
            <person name="Katagiri S."/>
            <person name="Kikuta A."/>
            <person name="Kobayashi H."/>
            <person name="Kobayashi N."/>
            <person name="Machita K."/>
            <person name="Maehara T."/>
            <person name="Masukawa M."/>
            <person name="Mizubayashi T."/>
            <person name="Mukai Y."/>
            <person name="Nagasaki H."/>
            <person name="Nagata Y."/>
            <person name="Naito S."/>
            <person name="Nakashima M."/>
            <person name="Nakama Y."/>
            <person name="Nakamichi Y."/>
            <person name="Nakamura M."/>
            <person name="Meguro A."/>
            <person name="Negishi M."/>
            <person name="Ohta I."/>
            <person name="Ohta T."/>
            <person name="Okamoto M."/>
            <person name="Ono N."/>
            <person name="Saji S."/>
            <person name="Sakaguchi M."/>
            <person name="Sakai K."/>
            <person name="Shibata M."/>
            <person name="Shimokawa T."/>
            <person name="Song J."/>
            <person name="Takazaki Y."/>
            <person name="Terasawa K."/>
            <person name="Tsugane M."/>
            <person name="Tsuji K."/>
            <person name="Ueda S."/>
            <person name="Waki K."/>
            <person name="Yamagata H."/>
            <person name="Yamamoto M."/>
            <person name="Yamamoto S."/>
            <person name="Yamane H."/>
            <person name="Yoshiki S."/>
            <person name="Yoshihara R."/>
            <person name="Yukawa K."/>
            <person name="Zhong H."/>
            <person name="Yano M."/>
            <person name="Yuan Q."/>
            <person name="Ouyang S."/>
            <person name="Liu J."/>
            <person name="Jones K.M."/>
            <person name="Gansberger K."/>
            <person name="Moffat K."/>
            <person name="Hill J."/>
            <person name="Bera J."/>
            <person name="Fadrosh D."/>
            <person name="Jin S."/>
            <person name="Johri S."/>
            <person name="Kim M."/>
            <person name="Overton L."/>
            <person name="Reardon M."/>
            <person name="Tsitrin T."/>
            <person name="Vuong H."/>
            <person name="Weaver B."/>
            <person name="Ciecko A."/>
            <person name="Tallon L."/>
            <person name="Jackson J."/>
            <person name="Pai G."/>
            <person name="Aken S.V."/>
            <person name="Utterback T."/>
            <person name="Reidmuller S."/>
            <person name="Feldblyum T."/>
            <person name="Hsiao J."/>
            <person name="Zismann V."/>
            <person name="Iobst S."/>
            <person name="de Vazeille A.R."/>
            <person name="Buell C.R."/>
            <person name="Ying K."/>
            <person name="Li Y."/>
            <person name="Lu T."/>
            <person name="Huang Y."/>
            <person name="Zhao Q."/>
            <person name="Feng Q."/>
            <person name="Zhang L."/>
            <person name="Zhu J."/>
            <person name="Weng Q."/>
            <person name="Mu J."/>
            <person name="Lu Y."/>
            <person name="Fan D."/>
            <person name="Liu Y."/>
            <person name="Guan J."/>
            <person name="Zhang Y."/>
            <person name="Yu S."/>
            <person name="Liu X."/>
            <person name="Zhang Y."/>
            <person name="Hong G."/>
            <person name="Han B."/>
            <person name="Choisne N."/>
            <person name="Demange N."/>
            <person name="Orjeda G."/>
            <person name="Samain S."/>
            <person name="Cattolico L."/>
            <person name="Pelletier E."/>
            <person name="Couloux A."/>
            <person name="Segurens B."/>
            <person name="Wincker P."/>
            <person name="D'Hont A."/>
            <person name="Scarpelli C."/>
            <person name="Weissenbach J."/>
            <person name="Salanoubat M."/>
            <person name="Quetier F."/>
            <person name="Yu Y."/>
            <person name="Kim H.R."/>
            <person name="Rambo T."/>
            <person name="Currie J."/>
            <person name="Collura K."/>
            <person name="Luo M."/>
            <person name="Yang T."/>
            <person name="Ammiraju J.S.S."/>
            <person name="Engler F."/>
            <person name="Soderlund C."/>
            <person name="Wing R.A."/>
            <person name="Palmer L.E."/>
            <person name="de la Bastide M."/>
            <person name="Spiegel L."/>
            <person name="Nascimento L."/>
            <person name="Zutavern T."/>
            <person name="O'Shaughnessy A."/>
            <person name="Dike S."/>
            <person name="Dedhia N."/>
            <person name="Preston R."/>
            <person name="Balija V."/>
            <person name="McCombie W.R."/>
            <person name="Chow T."/>
            <person name="Chen H."/>
            <person name="Chung M."/>
            <person name="Chen C."/>
            <person name="Shaw J."/>
            <person name="Wu H."/>
            <person name="Hsiao K."/>
            <person name="Chao Y."/>
            <person name="Chu M."/>
            <person name="Cheng C."/>
            <person name="Hour A."/>
            <person name="Lee P."/>
            <person name="Lin S."/>
            <person name="Lin Y."/>
            <person name="Liou J."/>
            <person name="Liu S."/>
            <person name="Hsing Y."/>
            <person name="Raghuvanshi S."/>
            <person name="Mohanty A."/>
            <person name="Bharti A.K."/>
            <person name="Gaur A."/>
            <person name="Gupta V."/>
            <person name="Kumar D."/>
            <person name="Ravi V."/>
            <person name="Vij S."/>
            <person name="Kapur A."/>
            <person name="Khurana P."/>
            <person name="Khurana P."/>
            <person name="Khurana J.P."/>
            <person name="Tyagi A.K."/>
            <person name="Gaikwad K."/>
            <person name="Singh A."/>
            <person name="Dalal V."/>
            <person name="Srivastava S."/>
            <person name="Dixit A."/>
            <person name="Pal A.K."/>
            <person name="Ghazi I.A."/>
            <person name="Yadav M."/>
            <person name="Pandit A."/>
            <person name="Bhargava A."/>
            <person name="Sureshbabu K."/>
            <person name="Batra K."/>
            <person name="Sharma T.R."/>
            <person name="Mohapatra T."/>
            <person name="Singh N.K."/>
            <person name="Messing J."/>
            <person name="Nelson A.B."/>
            <person name="Fuks G."/>
            <person name="Kavchok S."/>
            <person name="Keizer G."/>
            <person name="Linton E."/>
            <person name="Llaca V."/>
            <person name="Song R."/>
            <person name="Tanyolac B."/>
            <person name="Young S."/>
            <person name="Ho-Il K."/>
            <person name="Hahn J.H."/>
            <person name="Sangsakoo G."/>
            <person name="Vanavichit A."/>
            <person name="de Mattos Luiz.A.T."/>
            <person name="Zimmer P.D."/>
            <person name="Malone G."/>
            <person name="Dellagostin O."/>
            <person name="de Oliveira A.C."/>
            <person name="Bevan M."/>
            <person name="Bancroft I."/>
            <person name="Minx P."/>
            <person name="Cordum H."/>
            <person name="Wilson R."/>
            <person name="Cheng Z."/>
            <person name="Jin W."/>
            <person name="Jiang J."/>
            <person name="Leong S.A."/>
            <person name="Iwama H."/>
            <person name="Gojobori T."/>
            <person name="Itoh T."/>
            <person name="Niimura Y."/>
            <person name="Fujii Y."/>
            <person name="Habara T."/>
            <person name="Sakai H."/>
            <person name="Sato Y."/>
            <person name="Wilson G."/>
            <person name="Kumar K."/>
            <person name="McCouch S."/>
            <person name="Juretic N."/>
            <person name="Hoen D."/>
            <person name="Wright S."/>
            <person name="Bruskiewich R."/>
            <person name="Bureau T."/>
            <person name="Miyao A."/>
            <person name="Hirochika H."/>
            <person name="Nishikawa T."/>
            <person name="Kadowaki K."/>
            <person name="Sugiura M."/>
            <person name="Burr B."/>
            <person name="Sasaki T."/>
        </authorList>
    </citation>
    <scope>NUCLEOTIDE SEQUENCE [LARGE SCALE GENOMIC DNA]</scope>
    <source>
        <strain evidence="3">cv. Nipponbare</strain>
    </source>
</reference>
<reference evidence="2 3" key="2">
    <citation type="journal article" date="2013" name="Plant Cell Physiol.">
        <title>Rice Annotation Project Database (RAP-DB): an integrative and interactive database for rice genomics.</title>
        <authorList>
            <person name="Sakai H."/>
            <person name="Lee S.S."/>
            <person name="Tanaka T."/>
            <person name="Numa H."/>
            <person name="Kim J."/>
            <person name="Kawahara Y."/>
            <person name="Wakimoto H."/>
            <person name="Yang C.C."/>
            <person name="Iwamoto M."/>
            <person name="Abe T."/>
            <person name="Yamada Y."/>
            <person name="Muto A."/>
            <person name="Inokuchi H."/>
            <person name="Ikemura T."/>
            <person name="Matsumoto T."/>
            <person name="Sasaki T."/>
            <person name="Itoh T."/>
        </authorList>
    </citation>
    <scope>NUCLEOTIDE SEQUENCE [LARGE SCALE GENOMIC DNA]</scope>
    <source>
        <strain evidence="3">cv. Nipponbare</strain>
    </source>
</reference>
<dbReference type="InParanoid" id="A0A0P0XGV4"/>
<organism evidence="2 3">
    <name type="scientific">Oryza sativa subsp. japonica</name>
    <name type="common">Rice</name>
    <dbReference type="NCBI Taxonomy" id="39947"/>
    <lineage>
        <taxon>Eukaryota</taxon>
        <taxon>Viridiplantae</taxon>
        <taxon>Streptophyta</taxon>
        <taxon>Embryophyta</taxon>
        <taxon>Tracheophyta</taxon>
        <taxon>Spermatophyta</taxon>
        <taxon>Magnoliopsida</taxon>
        <taxon>Liliopsida</taxon>
        <taxon>Poales</taxon>
        <taxon>Poaceae</taxon>
        <taxon>BOP clade</taxon>
        <taxon>Oryzoideae</taxon>
        <taxon>Oryzeae</taxon>
        <taxon>Oryzinae</taxon>
        <taxon>Oryza</taxon>
        <taxon>Oryza sativa</taxon>
    </lineage>
</organism>
<feature type="compositionally biased region" description="Basic and acidic residues" evidence="1">
    <location>
        <begin position="62"/>
        <end position="74"/>
    </location>
</feature>
<sequence>MHGMAQKQNELLCNAKNMSPLLLVGELAELIALALHLFRSRELVPFGESMIAGTEARSGASSRERRGERGDRMHHTASQLSHLWTQKLQMRWGVMASDRI</sequence>
<protein>
    <submittedName>
        <fullName evidence="2">Os08g0479602 protein</fullName>
    </submittedName>
</protein>
<gene>
    <name evidence="2" type="ordered locus">Os08g0479602</name>
    <name evidence="2" type="ORF">OSNPB_080479602</name>
</gene>
<dbReference type="EMBL" id="AP014964">
    <property type="protein sequence ID" value="BAT05910.1"/>
    <property type="molecule type" value="Genomic_DNA"/>
</dbReference>
<evidence type="ECO:0000313" key="3">
    <source>
        <dbReference type="Proteomes" id="UP000059680"/>
    </source>
</evidence>
<accession>A0A0P0XGV4</accession>
<dbReference type="AlphaFoldDB" id="A0A0P0XGV4"/>
<evidence type="ECO:0000313" key="2">
    <source>
        <dbReference type="EMBL" id="BAT05910.1"/>
    </source>
</evidence>
<proteinExistence type="predicted"/>
<name>A0A0P0XGV4_ORYSJ</name>
<evidence type="ECO:0000256" key="1">
    <source>
        <dbReference type="SAM" id="MobiDB-lite"/>
    </source>
</evidence>
<reference evidence="2 3" key="3">
    <citation type="journal article" date="2013" name="Rice">
        <title>Improvement of the Oryza sativa Nipponbare reference genome using next generation sequence and optical map data.</title>
        <authorList>
            <person name="Kawahara Y."/>
            <person name="de la Bastide M."/>
            <person name="Hamilton J.P."/>
            <person name="Kanamori H."/>
            <person name="McCombie W.R."/>
            <person name="Ouyang S."/>
            <person name="Schwartz D.C."/>
            <person name="Tanaka T."/>
            <person name="Wu J."/>
            <person name="Zhou S."/>
            <person name="Childs K.L."/>
            <person name="Davidson R.M."/>
            <person name="Lin H."/>
            <person name="Quesada-Ocampo L."/>
            <person name="Vaillancourt B."/>
            <person name="Sakai H."/>
            <person name="Lee S.S."/>
            <person name="Kim J."/>
            <person name="Numa H."/>
            <person name="Itoh T."/>
            <person name="Buell C.R."/>
            <person name="Matsumoto T."/>
        </authorList>
    </citation>
    <scope>NUCLEOTIDE SEQUENCE [LARGE SCALE GENOMIC DNA]</scope>
    <source>
        <strain evidence="3">cv. Nipponbare</strain>
    </source>
</reference>
<dbReference type="Proteomes" id="UP000059680">
    <property type="component" value="Chromosome 8"/>
</dbReference>